<dbReference type="AlphaFoldDB" id="A0A2R4MA25"/>
<dbReference type="Gene3D" id="3.40.50.2300">
    <property type="match status" value="2"/>
</dbReference>
<keyword evidence="3" id="KW-0029">Amino-acid transport</keyword>
<evidence type="ECO:0000256" key="3">
    <source>
        <dbReference type="ARBA" id="ARBA00022970"/>
    </source>
</evidence>
<keyword evidence="3" id="KW-0813">Transport</keyword>
<sequence length="426" mass="44471">MAFIHATASNITHKNSISRGLKWLASIGAGIALLGCTPDFNFGPSSGLDRGVDRPDLSSQSNLPPAQGEVIGEGNVRVALLLPLSGNEGLASVGTSMRNGAKMAIDKINSSAGFPRNVQIVIKDTQGNATTARSAAAEAITEGASLILGPLRSDGVRAAGAVARSSGVPLIGYSNNSGAAASGVYLLNVLPETEVKRSIQYAQKFGRQSFAAIVPRTAFGQIQEGAFRVAASQSGASIQGIYQFSDETEARTAVEQVVPFLISGQIDTLFIPDRATAPSIAVLLESAQIDKSSITILGSADWDGDERISQTPFLAGAFFPAVDGAGYDKLKPEYEAIYGTTPHPMVTFAYTSVLLANSSSLATSTPPYNRQQLTRASGFSGQDGVFRFEDNGTNAHALVMKQVELGGSRVVDEAKIPSATAVVTTR</sequence>
<dbReference type="PANTHER" id="PTHR30483:SF6">
    <property type="entry name" value="PERIPLASMIC BINDING PROTEIN OF ABC TRANSPORTER FOR NATURAL AMINO ACIDS"/>
    <property type="match status" value="1"/>
</dbReference>
<dbReference type="GO" id="GO:0006865">
    <property type="term" value="P:amino acid transport"/>
    <property type="evidence" value="ECO:0007669"/>
    <property type="project" value="UniProtKB-KW"/>
</dbReference>
<feature type="domain" description="Leucine-binding protein" evidence="5">
    <location>
        <begin position="76"/>
        <end position="404"/>
    </location>
</feature>
<dbReference type="EMBL" id="CP021330">
    <property type="protein sequence ID" value="AVX02794.1"/>
    <property type="molecule type" value="Genomic_DNA"/>
</dbReference>
<dbReference type="CDD" id="cd06339">
    <property type="entry name" value="PBP1_YraM_LppC_lipoprotein-like"/>
    <property type="match status" value="1"/>
</dbReference>
<dbReference type="KEGG" id="mmyr:MXMO3_00246"/>
<evidence type="ECO:0000259" key="5">
    <source>
        <dbReference type="Pfam" id="PF13458"/>
    </source>
</evidence>
<dbReference type="InterPro" id="IPR028081">
    <property type="entry name" value="Leu-bd"/>
</dbReference>
<dbReference type="SUPFAM" id="SSF53822">
    <property type="entry name" value="Periplasmic binding protein-like I"/>
    <property type="match status" value="1"/>
</dbReference>
<name>A0A2R4MA25_9HYPH</name>
<dbReference type="STRING" id="1122213.GCA_000423365_02960"/>
<dbReference type="InterPro" id="IPR051010">
    <property type="entry name" value="BCAA_transport"/>
</dbReference>
<feature type="region of interest" description="Disordered" evidence="4">
    <location>
        <begin position="47"/>
        <end position="68"/>
    </location>
</feature>
<organism evidence="6 7">
    <name type="scientific">Maritalea myrionectae</name>
    <dbReference type="NCBI Taxonomy" id="454601"/>
    <lineage>
        <taxon>Bacteria</taxon>
        <taxon>Pseudomonadati</taxon>
        <taxon>Pseudomonadota</taxon>
        <taxon>Alphaproteobacteria</taxon>
        <taxon>Hyphomicrobiales</taxon>
        <taxon>Devosiaceae</taxon>
        <taxon>Maritalea</taxon>
    </lineage>
</organism>
<keyword evidence="2" id="KW-0732">Signal</keyword>
<dbReference type="PANTHER" id="PTHR30483">
    <property type="entry name" value="LEUCINE-SPECIFIC-BINDING PROTEIN"/>
    <property type="match status" value="1"/>
</dbReference>
<gene>
    <name evidence="6" type="ORF">MXMO3_00246</name>
</gene>
<evidence type="ECO:0000256" key="4">
    <source>
        <dbReference type="SAM" id="MobiDB-lite"/>
    </source>
</evidence>
<comment type="similarity">
    <text evidence="1">Belongs to the leucine-binding protein family.</text>
</comment>
<dbReference type="Pfam" id="PF13458">
    <property type="entry name" value="Peripla_BP_6"/>
    <property type="match status" value="1"/>
</dbReference>
<dbReference type="Proteomes" id="UP000258927">
    <property type="component" value="Chromosome"/>
</dbReference>
<evidence type="ECO:0000313" key="6">
    <source>
        <dbReference type="EMBL" id="AVX02794.1"/>
    </source>
</evidence>
<proteinExistence type="inferred from homology"/>
<accession>A0A2R4MA25</accession>
<reference evidence="6 7" key="1">
    <citation type="submission" date="2017-05" db="EMBL/GenBank/DDBJ databases">
        <title>Genome Analysis of Maritalea myrionectae HL2708#5.</title>
        <authorList>
            <consortium name="Cotde Inc.-PKNU"/>
            <person name="Jang D."/>
            <person name="Oh H.-M."/>
        </authorList>
    </citation>
    <scope>NUCLEOTIDE SEQUENCE [LARGE SCALE GENOMIC DNA]</scope>
    <source>
        <strain evidence="6 7">HL2708#5</strain>
    </source>
</reference>
<keyword evidence="7" id="KW-1185">Reference proteome</keyword>
<protein>
    <recommendedName>
        <fullName evidence="5">Leucine-binding protein domain-containing protein</fullName>
    </recommendedName>
</protein>
<evidence type="ECO:0000256" key="1">
    <source>
        <dbReference type="ARBA" id="ARBA00010062"/>
    </source>
</evidence>
<dbReference type="RefSeq" id="WP_162889085.1">
    <property type="nucleotide sequence ID" value="NZ_CP021330.1"/>
</dbReference>
<evidence type="ECO:0000313" key="7">
    <source>
        <dbReference type="Proteomes" id="UP000258927"/>
    </source>
</evidence>
<evidence type="ECO:0000256" key="2">
    <source>
        <dbReference type="ARBA" id="ARBA00022729"/>
    </source>
</evidence>
<dbReference type="InterPro" id="IPR028082">
    <property type="entry name" value="Peripla_BP_I"/>
</dbReference>